<organism evidence="8 9">
    <name type="scientific">Lepidopterella palustris CBS 459.81</name>
    <dbReference type="NCBI Taxonomy" id="1314670"/>
    <lineage>
        <taxon>Eukaryota</taxon>
        <taxon>Fungi</taxon>
        <taxon>Dikarya</taxon>
        <taxon>Ascomycota</taxon>
        <taxon>Pezizomycotina</taxon>
        <taxon>Dothideomycetes</taxon>
        <taxon>Pleosporomycetidae</taxon>
        <taxon>Mytilinidiales</taxon>
        <taxon>Argynnaceae</taxon>
        <taxon>Lepidopterella</taxon>
    </lineage>
</organism>
<dbReference type="InterPro" id="IPR042099">
    <property type="entry name" value="ANL_N_sf"/>
</dbReference>
<dbReference type="Gene3D" id="3.30.300.30">
    <property type="match status" value="1"/>
</dbReference>
<reference evidence="8 9" key="1">
    <citation type="journal article" date="2016" name="Nat. Commun.">
        <title>Ectomycorrhizal ecology is imprinted in the genome of the dominant symbiotic fungus Cenococcum geophilum.</title>
        <authorList>
            <consortium name="DOE Joint Genome Institute"/>
            <person name="Peter M."/>
            <person name="Kohler A."/>
            <person name="Ohm R.A."/>
            <person name="Kuo A."/>
            <person name="Krutzmann J."/>
            <person name="Morin E."/>
            <person name="Arend M."/>
            <person name="Barry K.W."/>
            <person name="Binder M."/>
            <person name="Choi C."/>
            <person name="Clum A."/>
            <person name="Copeland A."/>
            <person name="Grisel N."/>
            <person name="Haridas S."/>
            <person name="Kipfer T."/>
            <person name="LaButti K."/>
            <person name="Lindquist E."/>
            <person name="Lipzen A."/>
            <person name="Maire R."/>
            <person name="Meier B."/>
            <person name="Mihaltcheva S."/>
            <person name="Molinier V."/>
            <person name="Murat C."/>
            <person name="Poggeler S."/>
            <person name="Quandt C.A."/>
            <person name="Sperisen C."/>
            <person name="Tritt A."/>
            <person name="Tisserant E."/>
            <person name="Crous P.W."/>
            <person name="Henrissat B."/>
            <person name="Nehls U."/>
            <person name="Egli S."/>
            <person name="Spatafora J.W."/>
            <person name="Grigoriev I.V."/>
            <person name="Martin F.M."/>
        </authorList>
    </citation>
    <scope>NUCLEOTIDE SEQUENCE [LARGE SCALE GENOMIC DNA]</scope>
    <source>
        <strain evidence="8 9">CBS 459.81</strain>
    </source>
</reference>
<accession>A0A8E2JH22</accession>
<dbReference type="Proteomes" id="UP000250266">
    <property type="component" value="Unassembled WGS sequence"/>
</dbReference>
<evidence type="ECO:0000256" key="4">
    <source>
        <dbReference type="ARBA" id="ARBA00022741"/>
    </source>
</evidence>
<feature type="domain" description="AMP-binding enzyme C-terminal" evidence="7">
    <location>
        <begin position="511"/>
        <end position="561"/>
    </location>
</feature>
<dbReference type="PANTHER" id="PTHR24096">
    <property type="entry name" value="LONG-CHAIN-FATTY-ACID--COA LIGASE"/>
    <property type="match status" value="1"/>
</dbReference>
<evidence type="ECO:0000256" key="2">
    <source>
        <dbReference type="ARBA" id="ARBA00006432"/>
    </source>
</evidence>
<protein>
    <submittedName>
        <fullName evidence="8">Acetyl-CoA synthetase-like protein</fullName>
    </submittedName>
</protein>
<dbReference type="PANTHER" id="PTHR24096:SF317">
    <property type="entry name" value="ADENYLATE-FORMING ENZYME AFEA"/>
    <property type="match status" value="1"/>
</dbReference>
<sequence>MNSNSKLSMEEFSSLDIARTTDFVSWTFSSQAEDLNKPIIIDTSNPSRHISYNEAHSYVRKLVIGFKALGIRPSDCICLNGFNDIFYHILILGIIGAGARFTGINPSYTTYEVSHHIQLTKPSLLIIEPPMLSTTLAALVTHPHPRPQILLFDEHEPTTHPSYPSWRTLLTHLGESAFHFVPSPSTTTAAYLTTSGTSGLPKAALITHSYLISQSAIHCPRSSTNLPYTPLRLTAGPPFHAFNLPLVPASLHAGIPIYILRRYTAPAFLAALSRFQISETYVPPPVLTALPRSPLCSHDAVRSLRQIWVGGAAAPMAARRALYEVLAEDARINIVWGLTEVGWATASMWPGEVLRDDSVGRALPGFSVKAAPEEMETRNGAAKAGEAVRGELLIRAPFPMLGYLGQEEETREAFDPEGYFKTGDVGYVEEDGLGNVWVVDRKKDLIKVRGWQVSPSEVEAALRCHENILDIVVVAVGPTADGAGVGAGTGTGAGAGGAVWETSNRYDEGVAEVPRAYIVRQPGRRLTEGDVKAFAKTMLARYKIPEQVVFVDEIPRSSTGKILRNEIRRWESTYCHHGDMGKEGWVRVSGDLGGFGGWGWCLRVWRIVCWLAFEGLD</sequence>
<evidence type="ECO:0000313" key="8">
    <source>
        <dbReference type="EMBL" id="OCK82385.1"/>
    </source>
</evidence>
<evidence type="ECO:0000256" key="3">
    <source>
        <dbReference type="ARBA" id="ARBA00022598"/>
    </source>
</evidence>
<keyword evidence="9" id="KW-1185">Reference proteome</keyword>
<dbReference type="AlphaFoldDB" id="A0A8E2JH22"/>
<feature type="domain" description="AMP-dependent synthetase/ligase" evidence="6">
    <location>
        <begin position="34"/>
        <end position="404"/>
    </location>
</feature>
<dbReference type="EMBL" id="KV744890">
    <property type="protein sequence ID" value="OCK82385.1"/>
    <property type="molecule type" value="Genomic_DNA"/>
</dbReference>
<dbReference type="GO" id="GO:0005524">
    <property type="term" value="F:ATP binding"/>
    <property type="evidence" value="ECO:0007669"/>
    <property type="project" value="UniProtKB-KW"/>
</dbReference>
<proteinExistence type="inferred from homology"/>
<evidence type="ECO:0000256" key="5">
    <source>
        <dbReference type="ARBA" id="ARBA00022840"/>
    </source>
</evidence>
<evidence type="ECO:0000313" key="9">
    <source>
        <dbReference type="Proteomes" id="UP000250266"/>
    </source>
</evidence>
<dbReference type="Gene3D" id="3.40.50.12780">
    <property type="entry name" value="N-terminal domain of ligase-like"/>
    <property type="match status" value="1"/>
</dbReference>
<evidence type="ECO:0000259" key="6">
    <source>
        <dbReference type="Pfam" id="PF00501"/>
    </source>
</evidence>
<comment type="pathway">
    <text evidence="1">Secondary metabolite biosynthesis.</text>
</comment>
<dbReference type="PROSITE" id="PS00455">
    <property type="entry name" value="AMP_BINDING"/>
    <property type="match status" value="1"/>
</dbReference>
<dbReference type="Pfam" id="PF00501">
    <property type="entry name" value="AMP-binding"/>
    <property type="match status" value="1"/>
</dbReference>
<dbReference type="InterPro" id="IPR025110">
    <property type="entry name" value="AMP-bd_C"/>
</dbReference>
<dbReference type="GO" id="GO:0016405">
    <property type="term" value="F:CoA-ligase activity"/>
    <property type="evidence" value="ECO:0007669"/>
    <property type="project" value="TreeGrafter"/>
</dbReference>
<comment type="similarity">
    <text evidence="2">Belongs to the ATP-dependent AMP-binding enzyme family.</text>
</comment>
<dbReference type="InterPro" id="IPR000873">
    <property type="entry name" value="AMP-dep_synth/lig_dom"/>
</dbReference>
<dbReference type="SUPFAM" id="SSF56801">
    <property type="entry name" value="Acetyl-CoA synthetase-like"/>
    <property type="match status" value="1"/>
</dbReference>
<keyword evidence="3" id="KW-0436">Ligase</keyword>
<dbReference type="OrthoDB" id="6509636at2759"/>
<dbReference type="InterPro" id="IPR020845">
    <property type="entry name" value="AMP-binding_CS"/>
</dbReference>
<dbReference type="Pfam" id="PF13193">
    <property type="entry name" value="AMP-binding_C"/>
    <property type="match status" value="1"/>
</dbReference>
<keyword evidence="4" id="KW-0547">Nucleotide-binding</keyword>
<name>A0A8E2JH22_9PEZI</name>
<dbReference type="GO" id="GO:0019748">
    <property type="term" value="P:secondary metabolic process"/>
    <property type="evidence" value="ECO:0007669"/>
    <property type="project" value="TreeGrafter"/>
</dbReference>
<dbReference type="InterPro" id="IPR045851">
    <property type="entry name" value="AMP-bd_C_sf"/>
</dbReference>
<gene>
    <name evidence="8" type="ORF">K432DRAFT_380497</name>
</gene>
<keyword evidence="5" id="KW-0067">ATP-binding</keyword>
<evidence type="ECO:0000256" key="1">
    <source>
        <dbReference type="ARBA" id="ARBA00005179"/>
    </source>
</evidence>
<evidence type="ECO:0000259" key="7">
    <source>
        <dbReference type="Pfam" id="PF13193"/>
    </source>
</evidence>